<dbReference type="SUPFAM" id="SSF56601">
    <property type="entry name" value="beta-lactamase/transpeptidase-like"/>
    <property type="match status" value="1"/>
</dbReference>
<keyword evidence="4 6" id="KW-0378">Hydrolase</keyword>
<dbReference type="AlphaFoldDB" id="A0A8T9Q4M6"/>
<evidence type="ECO:0000256" key="8">
    <source>
        <dbReference type="SAM" id="SignalP"/>
    </source>
</evidence>
<dbReference type="Pfam" id="PF01915">
    <property type="entry name" value="Glyco_hydro_3_C"/>
    <property type="match status" value="1"/>
</dbReference>
<dbReference type="InterPro" id="IPR017853">
    <property type="entry name" value="GH"/>
</dbReference>
<dbReference type="SUPFAM" id="SSF51445">
    <property type="entry name" value="(Trans)glycosidases"/>
    <property type="match status" value="1"/>
</dbReference>
<dbReference type="SUPFAM" id="SSF52279">
    <property type="entry name" value="Beta-D-glucan exohydrolase, C-terminal domain"/>
    <property type="match status" value="1"/>
</dbReference>
<organism evidence="12 13">
    <name type="scientific">Hymenobacter cellulosilyticus</name>
    <dbReference type="NCBI Taxonomy" id="2932248"/>
    <lineage>
        <taxon>Bacteria</taxon>
        <taxon>Pseudomonadati</taxon>
        <taxon>Bacteroidota</taxon>
        <taxon>Cytophagia</taxon>
        <taxon>Cytophagales</taxon>
        <taxon>Hymenobacteraceae</taxon>
        <taxon>Hymenobacter</taxon>
    </lineage>
</organism>
<dbReference type="Pfam" id="PF00933">
    <property type="entry name" value="Glyco_hydro_3"/>
    <property type="match status" value="1"/>
</dbReference>
<dbReference type="InterPro" id="IPR036962">
    <property type="entry name" value="Glyco_hydro_3_N_sf"/>
</dbReference>
<evidence type="ECO:0000313" key="13">
    <source>
        <dbReference type="Proteomes" id="UP000831796"/>
    </source>
</evidence>
<dbReference type="KEGG" id="hcu:MUN79_25505"/>
<reference evidence="12" key="1">
    <citation type="submission" date="2022-04" db="EMBL/GenBank/DDBJ databases">
        <title>Hymenobacter sp. isolated from the air.</title>
        <authorList>
            <person name="Won M."/>
            <person name="Lee C.-M."/>
            <person name="Woen H.-Y."/>
            <person name="Kwon S.-W."/>
        </authorList>
    </citation>
    <scope>NUCLEOTIDE SEQUENCE</scope>
    <source>
        <strain evidence="12">5116S-3</strain>
    </source>
</reference>
<gene>
    <name evidence="12" type="ORF">MUN79_25505</name>
</gene>
<dbReference type="EMBL" id="CP095046">
    <property type="protein sequence ID" value="UOQ71912.1"/>
    <property type="molecule type" value="Genomic_DNA"/>
</dbReference>
<evidence type="ECO:0000256" key="2">
    <source>
        <dbReference type="ARBA" id="ARBA00005336"/>
    </source>
</evidence>
<dbReference type="PROSITE" id="PS00775">
    <property type="entry name" value="GLYCOSYL_HYDROL_F3"/>
    <property type="match status" value="1"/>
</dbReference>
<feature type="compositionally biased region" description="Basic residues" evidence="7">
    <location>
        <begin position="26"/>
        <end position="45"/>
    </location>
</feature>
<evidence type="ECO:0000256" key="6">
    <source>
        <dbReference type="RuleBase" id="RU361161"/>
    </source>
</evidence>
<dbReference type="Gene3D" id="3.40.710.10">
    <property type="entry name" value="DD-peptidase/beta-lactamase superfamily"/>
    <property type="match status" value="1"/>
</dbReference>
<feature type="region of interest" description="Disordered" evidence="7">
    <location>
        <begin position="23"/>
        <end position="50"/>
    </location>
</feature>
<comment type="catalytic activity">
    <reaction evidence="1">
        <text>Hydrolysis of terminal non-reducing N-acetyl-D-hexosamine residues in N-acetyl-beta-D-hexosaminides.</text>
        <dbReference type="EC" id="3.2.1.52"/>
    </reaction>
</comment>
<name>A0A8T9Q4M6_9BACT</name>
<feature type="domain" description="Glycoside hydrolase family 3 N-terminal" evidence="10">
    <location>
        <begin position="127"/>
        <end position="440"/>
    </location>
</feature>
<dbReference type="RefSeq" id="WP_244675311.1">
    <property type="nucleotide sequence ID" value="NZ_CP095046.1"/>
</dbReference>
<evidence type="ECO:0000313" key="12">
    <source>
        <dbReference type="EMBL" id="UOQ71912.1"/>
    </source>
</evidence>
<dbReference type="InterPro" id="IPR036881">
    <property type="entry name" value="Glyco_hydro_3_C_sf"/>
</dbReference>
<evidence type="ECO:0000259" key="11">
    <source>
        <dbReference type="Pfam" id="PF01915"/>
    </source>
</evidence>
<dbReference type="Gene3D" id="3.20.20.300">
    <property type="entry name" value="Glycoside hydrolase, family 3, N-terminal domain"/>
    <property type="match status" value="1"/>
</dbReference>
<dbReference type="Pfam" id="PF00144">
    <property type="entry name" value="Beta-lactamase"/>
    <property type="match status" value="1"/>
</dbReference>
<feature type="domain" description="Glycoside hydrolase family 3 C-terminal" evidence="11">
    <location>
        <begin position="480"/>
        <end position="644"/>
    </location>
</feature>
<evidence type="ECO:0000259" key="10">
    <source>
        <dbReference type="Pfam" id="PF00933"/>
    </source>
</evidence>
<feature type="chain" id="PRO_5035736872" description="beta-N-acetylhexosaminidase" evidence="8">
    <location>
        <begin position="24"/>
        <end position="1098"/>
    </location>
</feature>
<dbReference type="InterPro" id="IPR050226">
    <property type="entry name" value="NagZ_Beta-hexosaminidase"/>
</dbReference>
<evidence type="ECO:0000256" key="5">
    <source>
        <dbReference type="ARBA" id="ARBA00023295"/>
    </source>
</evidence>
<dbReference type="InterPro" id="IPR001466">
    <property type="entry name" value="Beta-lactam-related"/>
</dbReference>
<feature type="signal peptide" evidence="8">
    <location>
        <begin position="1"/>
        <end position="23"/>
    </location>
</feature>
<evidence type="ECO:0000259" key="9">
    <source>
        <dbReference type="Pfam" id="PF00144"/>
    </source>
</evidence>
<evidence type="ECO:0000256" key="4">
    <source>
        <dbReference type="ARBA" id="ARBA00022801"/>
    </source>
</evidence>
<feature type="domain" description="Beta-lactamase-related" evidence="9">
    <location>
        <begin position="675"/>
        <end position="1065"/>
    </location>
</feature>
<dbReference type="PRINTS" id="PR00133">
    <property type="entry name" value="GLHYDRLASE3"/>
</dbReference>
<dbReference type="EC" id="3.2.1.52" evidence="3"/>
<evidence type="ECO:0000256" key="1">
    <source>
        <dbReference type="ARBA" id="ARBA00001231"/>
    </source>
</evidence>
<dbReference type="InterPro" id="IPR001764">
    <property type="entry name" value="Glyco_hydro_3_N"/>
</dbReference>
<evidence type="ECO:0000256" key="3">
    <source>
        <dbReference type="ARBA" id="ARBA00012663"/>
    </source>
</evidence>
<evidence type="ECO:0000256" key="7">
    <source>
        <dbReference type="SAM" id="MobiDB-lite"/>
    </source>
</evidence>
<keyword evidence="8" id="KW-0732">Signal</keyword>
<dbReference type="Proteomes" id="UP000831796">
    <property type="component" value="Chromosome"/>
</dbReference>
<accession>A0A8T9Q4M6</accession>
<keyword evidence="5 6" id="KW-0326">Glycosidase</keyword>
<comment type="similarity">
    <text evidence="2 6">Belongs to the glycosyl hydrolase 3 family.</text>
</comment>
<dbReference type="InterPro" id="IPR019800">
    <property type="entry name" value="Glyco_hydro_3_AS"/>
</dbReference>
<proteinExistence type="inferred from homology"/>
<protein>
    <recommendedName>
        <fullName evidence="3">beta-N-acetylhexosaminidase</fullName>
        <ecNumber evidence="3">3.2.1.52</ecNumber>
    </recommendedName>
</protein>
<dbReference type="PANTHER" id="PTHR30480:SF13">
    <property type="entry name" value="BETA-HEXOSAMINIDASE"/>
    <property type="match status" value="1"/>
</dbReference>
<dbReference type="Gene3D" id="3.40.50.1700">
    <property type="entry name" value="Glycoside hydrolase family 3 C-terminal domain"/>
    <property type="match status" value="1"/>
</dbReference>
<dbReference type="GO" id="GO:0004563">
    <property type="term" value="F:beta-N-acetylhexosaminidase activity"/>
    <property type="evidence" value="ECO:0007669"/>
    <property type="project" value="UniProtKB-EC"/>
</dbReference>
<dbReference type="PANTHER" id="PTHR30480">
    <property type="entry name" value="BETA-HEXOSAMINIDASE-RELATED"/>
    <property type="match status" value="1"/>
</dbReference>
<dbReference type="GO" id="GO:0005975">
    <property type="term" value="P:carbohydrate metabolic process"/>
    <property type="evidence" value="ECO:0007669"/>
    <property type="project" value="InterPro"/>
</dbReference>
<sequence length="1098" mass="121526">MTCLRFFPLFWLLLTLLHAPDTAAQSRKKSSATKKTSRTTAKRGKLSAAARRRQEILDYREAQAAAAKAKARKTAAAQPTPATIPAKTVAGKAAAPVKARGAQPVPFAAQLSSSRWVDSVMKTLTPDQRVAQLFMVAAYSNRKRIDEDSVSALIQQYGIGGLIFFQGGPVRQSKLLNRYQSQSKVPLLVAMDAEWGAGMRLDSIVRFPYQMSMGGIRDNQLLYDMGKEVAGQFKRLGMHVNFAPVVDVNNNAANPVIGFRSWGEQRENVTEKSYLYMRGMQDAGVLAVAKHFPGHGDTDTDSHLALPLVRVDRRRLDTLELFPFHSLMRRGLGGIMIAHLNIPALDSTGMPSTLSKPIVTGMVKQQLGFQGVIFTDAMNMKGVINKYPPGEADLRALLAGNDILEFSKNIPLALKMVRAAINAGQLKQEDIDARCRKVLALKQWAGLDKYRPIELRTLYQDLNPVHAQALSQKLSSLSVTVLRNQKNFLPLQRLDTLRLATLTIGTKDTTDFQRLTADYATVDHYWLSATATLDEMTQMRTTLQHYNTLLVGVNNLGRLPATNFGVTPETNLMLRELTSAKQRVIVSVFGNAYAVAKIRDLDRADAVLLAYQESRNAQEITAQVIFGGIGASGKLPVTVTDKYVRGYGLTTKGGQRLRYGFPEDAGMSNTLEARVDSIVNKAMAARAMPGCEVLIARQGTVVLRKSYGTFSFADAPAQAGKPSRPVRNTDLYDLASLTKATAAIPALLKLQEQGKFSPDQTLGFYFPEFKGTNKQDLKLRDVLAHQARLKAWISFWQGYTQPKGFFAGLFAGFRKPDPNKKPAPDARLSRRFFRPDSSARFPLQVATKLWGRKDLPEQLVKQIGESPLNDKPGYVYSDLSFYLYPLLVKRITGQPFDQFLQQQVYGPLGATTLGFNPTRRFPRSRVAPTEYDSVFRRQQLHGTVHDEGGALMGGLSGHAGLFGNANDVAKLAQAYAWKGQYGGQQILKPEILAEYTRCQFCDQGNRRGLGFDRQAAQPAGNTAHDASASSFGHSGFTGTFFWVDPEQELVYVFLSNRVNPTRRNNKLGELNVRTDILQVALESIRKTQKQQVETTVEE</sequence>
<dbReference type="InterPro" id="IPR012338">
    <property type="entry name" value="Beta-lactam/transpept-like"/>
</dbReference>
<keyword evidence="13" id="KW-1185">Reference proteome</keyword>
<dbReference type="GO" id="GO:0009254">
    <property type="term" value="P:peptidoglycan turnover"/>
    <property type="evidence" value="ECO:0007669"/>
    <property type="project" value="TreeGrafter"/>
</dbReference>
<dbReference type="InterPro" id="IPR002772">
    <property type="entry name" value="Glyco_hydro_3_C"/>
</dbReference>